<dbReference type="Pfam" id="PF12436">
    <property type="entry name" value="USP7_ICP0_bdg"/>
    <property type="match status" value="1"/>
</dbReference>
<proteinExistence type="predicted"/>
<evidence type="ECO:0000259" key="3">
    <source>
        <dbReference type="PROSITE" id="PS50235"/>
    </source>
</evidence>
<dbReference type="Pfam" id="PF22486">
    <property type="entry name" value="MATH_2"/>
    <property type="match status" value="1"/>
</dbReference>
<dbReference type="AlphaFoldDB" id="A0A8H4AD30"/>
<dbReference type="GO" id="GO:0016579">
    <property type="term" value="P:protein deubiquitination"/>
    <property type="evidence" value="ECO:0007669"/>
    <property type="project" value="InterPro"/>
</dbReference>
<dbReference type="Gene3D" id="3.90.70.10">
    <property type="entry name" value="Cysteine proteinases"/>
    <property type="match status" value="1"/>
</dbReference>
<comment type="caution">
    <text evidence="4">The sequence shown here is derived from an EMBL/GenBank/DDBJ whole genome shotgun (WGS) entry which is preliminary data.</text>
</comment>
<feature type="domain" description="MATH" evidence="2">
    <location>
        <begin position="20"/>
        <end position="149"/>
    </location>
</feature>
<dbReference type="PROSITE" id="PS50235">
    <property type="entry name" value="USP_3"/>
    <property type="match status" value="1"/>
</dbReference>
<keyword evidence="4" id="KW-0645">Protease</keyword>
<dbReference type="InterPro" id="IPR028889">
    <property type="entry name" value="USP"/>
</dbReference>
<dbReference type="OrthoDB" id="289038at2759"/>
<accession>A0A8H4AD30</accession>
<dbReference type="SUPFAM" id="SSF54001">
    <property type="entry name" value="Cysteine proteinases"/>
    <property type="match status" value="1"/>
</dbReference>
<dbReference type="InterPro" id="IPR008974">
    <property type="entry name" value="TRAF-like"/>
</dbReference>
<keyword evidence="5" id="KW-1185">Reference proteome</keyword>
<dbReference type="PANTHER" id="PTHR24006:SF644">
    <property type="entry name" value="UBIQUITIN CARBOXYL-TERMINAL HYDROLASE 7"/>
    <property type="match status" value="1"/>
</dbReference>
<dbReference type="GO" id="GO:0004843">
    <property type="term" value="F:cysteine-type deubiquitinase activity"/>
    <property type="evidence" value="ECO:0007669"/>
    <property type="project" value="InterPro"/>
</dbReference>
<dbReference type="SUPFAM" id="SSF49599">
    <property type="entry name" value="TRAF domain-like"/>
    <property type="match status" value="1"/>
</dbReference>
<organism evidence="4 5">
    <name type="scientific">Gigaspora margarita</name>
    <dbReference type="NCBI Taxonomy" id="4874"/>
    <lineage>
        <taxon>Eukaryota</taxon>
        <taxon>Fungi</taxon>
        <taxon>Fungi incertae sedis</taxon>
        <taxon>Mucoromycota</taxon>
        <taxon>Glomeromycotina</taxon>
        <taxon>Glomeromycetes</taxon>
        <taxon>Diversisporales</taxon>
        <taxon>Gigasporaceae</taxon>
        <taxon>Gigaspora</taxon>
    </lineage>
</organism>
<keyword evidence="1" id="KW-0833">Ubl conjugation pathway</keyword>
<reference evidence="4 5" key="1">
    <citation type="journal article" date="2019" name="Environ. Microbiol.">
        <title>At the nexus of three kingdoms: the genome of the mycorrhizal fungus Gigaspora margarita provides insights into plant, endobacterial and fungal interactions.</title>
        <authorList>
            <person name="Venice F."/>
            <person name="Ghignone S."/>
            <person name="Salvioli di Fossalunga A."/>
            <person name="Amselem J."/>
            <person name="Novero M."/>
            <person name="Xianan X."/>
            <person name="Sedzielewska Toro K."/>
            <person name="Morin E."/>
            <person name="Lipzen A."/>
            <person name="Grigoriev I.V."/>
            <person name="Henrissat B."/>
            <person name="Martin F.M."/>
            <person name="Bonfante P."/>
        </authorList>
    </citation>
    <scope>NUCLEOTIDE SEQUENCE [LARGE SCALE GENOMIC DNA]</scope>
    <source>
        <strain evidence="4 5">BEG34</strain>
    </source>
</reference>
<dbReference type="InterPro" id="IPR038765">
    <property type="entry name" value="Papain-like_cys_pep_sf"/>
</dbReference>
<dbReference type="InterPro" id="IPR001394">
    <property type="entry name" value="Peptidase_C19_UCH"/>
</dbReference>
<dbReference type="EMBL" id="WTPW01000772">
    <property type="protein sequence ID" value="KAF0481180.1"/>
    <property type="molecule type" value="Genomic_DNA"/>
</dbReference>
<dbReference type="InterPro" id="IPR002083">
    <property type="entry name" value="MATH/TRAF_dom"/>
</dbReference>
<dbReference type="GO" id="GO:0006508">
    <property type="term" value="P:proteolysis"/>
    <property type="evidence" value="ECO:0007669"/>
    <property type="project" value="UniProtKB-KW"/>
</dbReference>
<keyword evidence="4" id="KW-0378">Hydrolase</keyword>
<dbReference type="InterPro" id="IPR024729">
    <property type="entry name" value="USP7_ICP0-binding_dom"/>
</dbReference>
<sequence length="817" mass="96018">MDYEAIANKMPNFGHEIKDFQYHTWKVTNWNNLPGILTGPEFEVGGWKWHILLYPFGNHNLNKISIYLEFVDQQRENADWHACVQFVLLLWNSEEPMKYVSYHAWHRFDAENPNWGIENFYDRNKLFTPSNNRIRPLIEDGSCNITALVRVLKDPTGTLWSGRNMRFTGHIGLKSQGINTFFNSVILSLYYIRYFREAVYFASKESDKPVRSIASALQKVFYQLNVSAPSVDTTELTKFFGWNTLSVSDVRKFIRILQDNLENDMKNTKADGTVSKLFVGTMKTHIKCVNVDYESLRFEDYYDIQFSVKRCSTLDDSFAYYVQETLDRDNKYNAEGYGLQVVKKSVVFESFPSILHIHLDRSEYDAQNNLVKSNNRYEFPMEIDLQKYLSPNADKSKPSKYILHGVLINVDNNGCNQYFALLKPGKSGRWYKFCDSQVTGVSIKKMLYNNDDENFLFDNAYMLIYYRESDINEILYPSLPKHHLHEEDFPHEKKKENNHLQILIMNEEMFKNHKGFGIINLYDQRFTLPEVFQIDILKTDSFDAFKNAAATKFKIPISQIRFWIIEKQDSINFRLDDLMTDDLLDKTMDEIRLTYYDDLRFYMEVYEKPIDVKKKRLKTSSIIIFLKYFNLHTQSLEGLGQLYVKENYTVNVLFPILCKRKQLPSNTLLDIYKEVDPNIIEMMDPNFTFKKCNIQNGDIICFQNTLSNEEIEEHVAANRIYSIPKFYESLLMNIVVHFKSRFGYKDPIPEFKLVLNKDLTYKSVVNQVAIHLNLDPLKLWFISVGSSGEPKSKIESTTDQTLSKLLRYSSLLYYEIL</sequence>
<dbReference type="PANTHER" id="PTHR24006">
    <property type="entry name" value="UBIQUITIN CARBOXYL-TERMINAL HYDROLASE"/>
    <property type="match status" value="1"/>
</dbReference>
<dbReference type="Proteomes" id="UP000439903">
    <property type="component" value="Unassembled WGS sequence"/>
</dbReference>
<evidence type="ECO:0000313" key="4">
    <source>
        <dbReference type="EMBL" id="KAF0481180.1"/>
    </source>
</evidence>
<feature type="domain" description="USP" evidence="3">
    <location>
        <begin position="171"/>
        <end position="468"/>
    </location>
</feature>
<dbReference type="PROSITE" id="PS50144">
    <property type="entry name" value="MATH"/>
    <property type="match status" value="1"/>
</dbReference>
<evidence type="ECO:0000256" key="1">
    <source>
        <dbReference type="ARBA" id="ARBA00022786"/>
    </source>
</evidence>
<evidence type="ECO:0000259" key="2">
    <source>
        <dbReference type="PROSITE" id="PS50144"/>
    </source>
</evidence>
<dbReference type="GO" id="GO:0005829">
    <property type="term" value="C:cytosol"/>
    <property type="evidence" value="ECO:0007669"/>
    <property type="project" value="TreeGrafter"/>
</dbReference>
<dbReference type="Gene3D" id="2.60.210.10">
    <property type="entry name" value="Apoptosis, Tumor Necrosis Factor Receptor Associated Protein 2, Chain A"/>
    <property type="match status" value="1"/>
</dbReference>
<name>A0A8H4AD30_GIGMA</name>
<evidence type="ECO:0000313" key="5">
    <source>
        <dbReference type="Proteomes" id="UP000439903"/>
    </source>
</evidence>
<dbReference type="Pfam" id="PF00443">
    <property type="entry name" value="UCH"/>
    <property type="match status" value="1"/>
</dbReference>
<dbReference type="InterPro" id="IPR050164">
    <property type="entry name" value="Peptidase_C19"/>
</dbReference>
<dbReference type="GO" id="GO:0005634">
    <property type="term" value="C:nucleus"/>
    <property type="evidence" value="ECO:0007669"/>
    <property type="project" value="TreeGrafter"/>
</dbReference>
<protein>
    <submittedName>
        <fullName evidence="4">Putative ubiquitin-specific processing protease 21</fullName>
    </submittedName>
</protein>
<dbReference type="GO" id="GO:0031647">
    <property type="term" value="P:regulation of protein stability"/>
    <property type="evidence" value="ECO:0007669"/>
    <property type="project" value="TreeGrafter"/>
</dbReference>
<gene>
    <name evidence="4" type="ORF">F8M41_023623</name>
</gene>
<dbReference type="Gene3D" id="3.10.20.90">
    <property type="entry name" value="Phosphatidylinositol 3-kinase Catalytic Subunit, Chain A, domain 1"/>
    <property type="match status" value="2"/>
</dbReference>